<sequence>MPYLRVSQENTTDIELFHADHGSSRPVVLIHGYPLDGRSWEKQVPALVAAGRPPGRHLRPSWLRPVLPPDHGVRLRHARGGPRHPAAEPRPGRRRAGRPRHGQRRGGGLPRRRSTEHRRAARELARRRTGVRLRVRRDRADLDHRLPRRTAADRRSDADRARHGRLLPIEATGRLSRAMLPGAEYVEIDGAPDGLRGHTPRRSRRSCSTSWRRSGYPTAWRASRSAAREVMPSFGKIW</sequence>
<proteinExistence type="predicted"/>
<feature type="compositionally biased region" description="Basic and acidic residues" evidence="1">
    <location>
        <begin position="117"/>
        <end position="126"/>
    </location>
</feature>
<protein>
    <recommendedName>
        <fullName evidence="4">Alpha/beta hydrolase family protein</fullName>
    </recommendedName>
</protein>
<dbReference type="Gene3D" id="3.40.50.1820">
    <property type="entry name" value="alpha/beta hydrolase"/>
    <property type="match status" value="1"/>
</dbReference>
<accession>A0A3E0HD82</accession>
<keyword evidence="3" id="KW-1185">Reference proteome</keyword>
<feature type="region of interest" description="Disordered" evidence="1">
    <location>
        <begin position="191"/>
        <end position="210"/>
    </location>
</feature>
<evidence type="ECO:0000313" key="2">
    <source>
        <dbReference type="EMBL" id="REH42805.1"/>
    </source>
</evidence>
<dbReference type="Proteomes" id="UP000256269">
    <property type="component" value="Unassembled WGS sequence"/>
</dbReference>
<dbReference type="InterPro" id="IPR029058">
    <property type="entry name" value="AB_hydrolase_fold"/>
</dbReference>
<feature type="region of interest" description="Disordered" evidence="1">
    <location>
        <begin position="51"/>
        <end position="131"/>
    </location>
</feature>
<gene>
    <name evidence="2" type="ORF">BCF44_110305</name>
</gene>
<evidence type="ECO:0000256" key="1">
    <source>
        <dbReference type="SAM" id="MobiDB-lite"/>
    </source>
</evidence>
<organism evidence="2 3">
    <name type="scientific">Kutzneria buriramensis</name>
    <dbReference type="NCBI Taxonomy" id="1045776"/>
    <lineage>
        <taxon>Bacteria</taxon>
        <taxon>Bacillati</taxon>
        <taxon>Actinomycetota</taxon>
        <taxon>Actinomycetes</taxon>
        <taxon>Pseudonocardiales</taxon>
        <taxon>Pseudonocardiaceae</taxon>
        <taxon>Kutzneria</taxon>
    </lineage>
</organism>
<feature type="compositionally biased region" description="Basic residues" evidence="1">
    <location>
        <begin position="92"/>
        <end position="116"/>
    </location>
</feature>
<dbReference type="AlphaFoldDB" id="A0A3E0HD82"/>
<name>A0A3E0HD82_9PSEU</name>
<evidence type="ECO:0000313" key="3">
    <source>
        <dbReference type="Proteomes" id="UP000256269"/>
    </source>
</evidence>
<reference evidence="2 3" key="1">
    <citation type="submission" date="2018-08" db="EMBL/GenBank/DDBJ databases">
        <title>Genomic Encyclopedia of Archaeal and Bacterial Type Strains, Phase II (KMG-II): from individual species to whole genera.</title>
        <authorList>
            <person name="Goeker M."/>
        </authorList>
    </citation>
    <scope>NUCLEOTIDE SEQUENCE [LARGE SCALE GENOMIC DNA]</scope>
    <source>
        <strain evidence="2 3">DSM 45791</strain>
    </source>
</reference>
<evidence type="ECO:0008006" key="4">
    <source>
        <dbReference type="Google" id="ProtNLM"/>
    </source>
</evidence>
<comment type="caution">
    <text evidence="2">The sequence shown here is derived from an EMBL/GenBank/DDBJ whole genome shotgun (WGS) entry which is preliminary data.</text>
</comment>
<dbReference type="EMBL" id="QUNO01000010">
    <property type="protein sequence ID" value="REH42805.1"/>
    <property type="molecule type" value="Genomic_DNA"/>
</dbReference>
<dbReference type="SUPFAM" id="SSF53474">
    <property type="entry name" value="alpha/beta-Hydrolases"/>
    <property type="match status" value="1"/>
</dbReference>